<dbReference type="Gene3D" id="3.30.420.10">
    <property type="entry name" value="Ribonuclease H-like superfamily/Ribonuclease H"/>
    <property type="match status" value="1"/>
</dbReference>
<dbReference type="OrthoDB" id="6436721at2759"/>
<dbReference type="SUPFAM" id="SSF53098">
    <property type="entry name" value="Ribonuclease H-like"/>
    <property type="match status" value="1"/>
</dbReference>
<dbReference type="InterPro" id="IPR002156">
    <property type="entry name" value="RNaseH_domain"/>
</dbReference>
<dbReference type="Pfam" id="PF00075">
    <property type="entry name" value="RNase_H"/>
    <property type="match status" value="1"/>
</dbReference>
<dbReference type="InterPro" id="IPR036397">
    <property type="entry name" value="RNaseH_sf"/>
</dbReference>
<evidence type="ECO:0000313" key="3">
    <source>
        <dbReference type="Proteomes" id="UP000887013"/>
    </source>
</evidence>
<accession>A0A8X6TPB8</accession>
<protein>
    <submittedName>
        <fullName evidence="2">RNase H domain-containing protein</fullName>
    </submittedName>
</protein>
<gene>
    <name evidence="2" type="primary">AVEN_267127_1</name>
    <name evidence="2" type="ORF">NPIL_111051</name>
</gene>
<dbReference type="GO" id="GO:0004523">
    <property type="term" value="F:RNA-DNA hybrid ribonuclease activity"/>
    <property type="evidence" value="ECO:0007669"/>
    <property type="project" value="InterPro"/>
</dbReference>
<name>A0A8X6TPB8_NEPPI</name>
<dbReference type="AlphaFoldDB" id="A0A8X6TPB8"/>
<proteinExistence type="predicted"/>
<sequence>MDLFSIEICLNLTRPVPKRDVAPYVLKCIEIEWLQVYTDGSQLSKHQNVGGDVYSKLFSFYAPFGKCSTAFDGEVEAIRIALKQLTCHLCKIKNVVLLSDSQAAIQSISSIQDPLSKEISQCQQLLIL</sequence>
<feature type="domain" description="RNase H type-1" evidence="1">
    <location>
        <begin position="35"/>
        <end position="111"/>
    </location>
</feature>
<organism evidence="2 3">
    <name type="scientific">Nephila pilipes</name>
    <name type="common">Giant wood spider</name>
    <name type="synonym">Nephila maculata</name>
    <dbReference type="NCBI Taxonomy" id="299642"/>
    <lineage>
        <taxon>Eukaryota</taxon>
        <taxon>Metazoa</taxon>
        <taxon>Ecdysozoa</taxon>
        <taxon>Arthropoda</taxon>
        <taxon>Chelicerata</taxon>
        <taxon>Arachnida</taxon>
        <taxon>Araneae</taxon>
        <taxon>Araneomorphae</taxon>
        <taxon>Entelegynae</taxon>
        <taxon>Araneoidea</taxon>
        <taxon>Nephilidae</taxon>
        <taxon>Nephila</taxon>
    </lineage>
</organism>
<reference evidence="2" key="1">
    <citation type="submission" date="2020-08" db="EMBL/GenBank/DDBJ databases">
        <title>Multicomponent nature underlies the extraordinary mechanical properties of spider dragline silk.</title>
        <authorList>
            <person name="Kono N."/>
            <person name="Nakamura H."/>
            <person name="Mori M."/>
            <person name="Yoshida Y."/>
            <person name="Ohtoshi R."/>
            <person name="Malay A.D."/>
            <person name="Moran D.A.P."/>
            <person name="Tomita M."/>
            <person name="Numata K."/>
            <person name="Arakawa K."/>
        </authorList>
    </citation>
    <scope>NUCLEOTIDE SEQUENCE</scope>
</reference>
<evidence type="ECO:0000259" key="1">
    <source>
        <dbReference type="Pfam" id="PF00075"/>
    </source>
</evidence>
<comment type="caution">
    <text evidence="2">The sequence shown here is derived from an EMBL/GenBank/DDBJ whole genome shotgun (WGS) entry which is preliminary data.</text>
</comment>
<evidence type="ECO:0000313" key="2">
    <source>
        <dbReference type="EMBL" id="GFT32736.1"/>
    </source>
</evidence>
<dbReference type="EMBL" id="BMAW01108181">
    <property type="protein sequence ID" value="GFT32736.1"/>
    <property type="molecule type" value="Genomic_DNA"/>
</dbReference>
<dbReference type="Proteomes" id="UP000887013">
    <property type="component" value="Unassembled WGS sequence"/>
</dbReference>
<keyword evidence="3" id="KW-1185">Reference proteome</keyword>
<dbReference type="GO" id="GO:0003676">
    <property type="term" value="F:nucleic acid binding"/>
    <property type="evidence" value="ECO:0007669"/>
    <property type="project" value="InterPro"/>
</dbReference>
<dbReference type="InterPro" id="IPR012337">
    <property type="entry name" value="RNaseH-like_sf"/>
</dbReference>